<organism evidence="8 9">
    <name type="scientific">Candidatus Saganbacteria bacterium</name>
    <dbReference type="NCBI Taxonomy" id="2575572"/>
    <lineage>
        <taxon>Bacteria</taxon>
        <taxon>Bacillati</taxon>
        <taxon>Saganbacteria</taxon>
    </lineage>
</organism>
<name>A0A9D6YVK7_UNCSA</name>
<dbReference type="Proteomes" id="UP000808761">
    <property type="component" value="Unassembled WGS sequence"/>
</dbReference>
<evidence type="ECO:0000313" key="9">
    <source>
        <dbReference type="Proteomes" id="UP000808761"/>
    </source>
</evidence>
<reference evidence="8" key="1">
    <citation type="submission" date="2020-07" db="EMBL/GenBank/DDBJ databases">
        <title>Huge and variable diversity of episymbiotic CPR bacteria and DPANN archaea in groundwater ecosystems.</title>
        <authorList>
            <person name="He C.Y."/>
            <person name="Keren R."/>
            <person name="Whittaker M."/>
            <person name="Farag I.F."/>
            <person name="Doudna J."/>
            <person name="Cate J.H.D."/>
            <person name="Banfield J.F."/>
        </authorList>
    </citation>
    <scope>NUCLEOTIDE SEQUENCE</scope>
    <source>
        <strain evidence="8">NC_groundwater_1860_Pr3_B-0.1um_51_7</strain>
    </source>
</reference>
<dbReference type="SUPFAM" id="SSF56954">
    <property type="entry name" value="Outer membrane efflux proteins (OEP)"/>
    <property type="match status" value="1"/>
</dbReference>
<evidence type="ECO:0000313" key="8">
    <source>
        <dbReference type="EMBL" id="MBI5078436.1"/>
    </source>
</evidence>
<comment type="caution">
    <text evidence="8">The sequence shown here is derived from an EMBL/GenBank/DDBJ whole genome shotgun (WGS) entry which is preliminary data.</text>
</comment>
<dbReference type="GO" id="GO:0015562">
    <property type="term" value="F:efflux transmembrane transporter activity"/>
    <property type="evidence" value="ECO:0007669"/>
    <property type="project" value="InterPro"/>
</dbReference>
<dbReference type="Pfam" id="PF02321">
    <property type="entry name" value="OEP"/>
    <property type="match status" value="2"/>
</dbReference>
<evidence type="ECO:0000256" key="5">
    <source>
        <dbReference type="ARBA" id="ARBA00022692"/>
    </source>
</evidence>
<protein>
    <submittedName>
        <fullName evidence="8">TolC family protein</fullName>
    </submittedName>
</protein>
<evidence type="ECO:0000256" key="2">
    <source>
        <dbReference type="ARBA" id="ARBA00007613"/>
    </source>
</evidence>
<evidence type="ECO:0000256" key="3">
    <source>
        <dbReference type="ARBA" id="ARBA00022448"/>
    </source>
</evidence>
<dbReference type="GO" id="GO:0009279">
    <property type="term" value="C:cell outer membrane"/>
    <property type="evidence" value="ECO:0007669"/>
    <property type="project" value="UniProtKB-SubCell"/>
</dbReference>
<keyword evidence="6" id="KW-0472">Membrane</keyword>
<comment type="similarity">
    <text evidence="2">Belongs to the outer membrane factor (OMF) (TC 1.B.17) family.</text>
</comment>
<comment type="subcellular location">
    <subcellularLocation>
        <location evidence="1">Cell outer membrane</location>
    </subcellularLocation>
</comment>
<keyword evidence="4" id="KW-1134">Transmembrane beta strand</keyword>
<evidence type="ECO:0000256" key="4">
    <source>
        <dbReference type="ARBA" id="ARBA00022452"/>
    </source>
</evidence>
<dbReference type="EMBL" id="JACRKR010000012">
    <property type="protein sequence ID" value="MBI5078436.1"/>
    <property type="molecule type" value="Genomic_DNA"/>
</dbReference>
<dbReference type="PANTHER" id="PTHR30026:SF20">
    <property type="entry name" value="OUTER MEMBRANE PROTEIN TOLC"/>
    <property type="match status" value="1"/>
</dbReference>
<gene>
    <name evidence="8" type="ORF">HZB08_00230</name>
</gene>
<evidence type="ECO:0000256" key="1">
    <source>
        <dbReference type="ARBA" id="ARBA00004442"/>
    </source>
</evidence>
<keyword evidence="3" id="KW-0813">Transport</keyword>
<keyword evidence="7" id="KW-0998">Cell outer membrane</keyword>
<accession>A0A9D6YVK7</accession>
<evidence type="ECO:0000256" key="6">
    <source>
        <dbReference type="ARBA" id="ARBA00023136"/>
    </source>
</evidence>
<dbReference type="PANTHER" id="PTHR30026">
    <property type="entry name" value="OUTER MEMBRANE PROTEIN TOLC"/>
    <property type="match status" value="1"/>
</dbReference>
<dbReference type="AlphaFoldDB" id="A0A9D6YVK7"/>
<proteinExistence type="inferred from homology"/>
<keyword evidence="5" id="KW-0812">Transmembrane</keyword>
<dbReference type="GO" id="GO:1990281">
    <property type="term" value="C:efflux pump complex"/>
    <property type="evidence" value="ECO:0007669"/>
    <property type="project" value="TreeGrafter"/>
</dbReference>
<dbReference type="GO" id="GO:0015288">
    <property type="term" value="F:porin activity"/>
    <property type="evidence" value="ECO:0007669"/>
    <property type="project" value="TreeGrafter"/>
</dbReference>
<sequence length="408" mass="45248">MRKIFFIVIFAQLLRLSAGGITWQEVLSQAADRSNEIKSARKQLDAYRWTYYKAYSNFLPQLSANFSAGEASGSSSGVSNSVAWGISATQYLFKGLGNYNNLRSAGVNYDLYRANLQNTEADFYYNARLAFIDLYLARQNVSVRKKIRQYRADNTRMIKLFYDSGTEDKGNYLRTKAQLAEAEYNVVSAGRRLELARLKLAQLIVGDAASAEGEMKAAAVVSLPDIDVLTKSSPAYLMAKDQLELAAIAEQNTLSEFLPSVSLNGSYQKSGSAWPPSSLGKSLSLNVSLPIFPGGANFADRAIAGFQLDKAREDFAKNQKDIYFGIKEAYSNLNDAIGAYAVQKDYLNASRERARIAQAKYLSGLITYDEWDRLQNEYISNQSNLLNSEKSALAAEAGWHKAYGGYIK</sequence>
<dbReference type="Gene3D" id="1.20.1600.10">
    <property type="entry name" value="Outer membrane efflux proteins (OEP)"/>
    <property type="match status" value="1"/>
</dbReference>
<evidence type="ECO:0000256" key="7">
    <source>
        <dbReference type="ARBA" id="ARBA00023237"/>
    </source>
</evidence>
<dbReference type="InterPro" id="IPR003423">
    <property type="entry name" value="OMP_efflux"/>
</dbReference>
<dbReference type="InterPro" id="IPR051906">
    <property type="entry name" value="TolC-like"/>
</dbReference>